<comment type="caution">
    <text evidence="1">The sequence shown here is derived from an EMBL/GenBank/DDBJ whole genome shotgun (WGS) entry which is preliminary data.</text>
</comment>
<accession>A0AAD9Z0Q9</accession>
<dbReference type="Proteomes" id="UP001276659">
    <property type="component" value="Unassembled WGS sequence"/>
</dbReference>
<dbReference type="EMBL" id="JASNWA010000010">
    <property type="protein sequence ID" value="KAK3168227.1"/>
    <property type="molecule type" value="Genomic_DNA"/>
</dbReference>
<proteinExistence type="predicted"/>
<protein>
    <submittedName>
        <fullName evidence="1">Uncharacterized protein</fullName>
    </submittedName>
</protein>
<keyword evidence="2" id="KW-1185">Reference proteome</keyword>
<dbReference type="AlphaFoldDB" id="A0AAD9Z0Q9"/>
<evidence type="ECO:0000313" key="2">
    <source>
        <dbReference type="Proteomes" id="UP001276659"/>
    </source>
</evidence>
<gene>
    <name evidence="1" type="ORF">OEA41_004673</name>
</gene>
<evidence type="ECO:0000313" key="1">
    <source>
        <dbReference type="EMBL" id="KAK3168227.1"/>
    </source>
</evidence>
<name>A0AAD9Z0Q9_9LECA</name>
<sequence length="169" mass="19709">MHFYTYGQSLGHEPEFNILTIIDIDCSRLKPPPPSLCYDHTGLGVCVADAFFAVPKNGARFQGALDQIQRFLDKHDDHVGCVVIVVSCYYGMDWSVAMAERLATVLERWTRLSVHCKHLDLKREMEKQKKTKEQERSEREVEKNWPRIGHWIVVWRRLDREVGDILKGR</sequence>
<organism evidence="1 2">
    <name type="scientific">Lepraria neglecta</name>
    <dbReference type="NCBI Taxonomy" id="209136"/>
    <lineage>
        <taxon>Eukaryota</taxon>
        <taxon>Fungi</taxon>
        <taxon>Dikarya</taxon>
        <taxon>Ascomycota</taxon>
        <taxon>Pezizomycotina</taxon>
        <taxon>Lecanoromycetes</taxon>
        <taxon>OSLEUM clade</taxon>
        <taxon>Lecanoromycetidae</taxon>
        <taxon>Lecanorales</taxon>
        <taxon>Lecanorineae</taxon>
        <taxon>Stereocaulaceae</taxon>
        <taxon>Lepraria</taxon>
    </lineage>
</organism>
<reference evidence="1" key="1">
    <citation type="submission" date="2022-11" db="EMBL/GenBank/DDBJ databases">
        <title>Chromosomal genome sequence assembly and mating type (MAT) locus characterization of the leprose asexual lichenized fungus Lepraria neglecta (Nyl.) Erichsen.</title>
        <authorList>
            <person name="Allen J.L."/>
            <person name="Pfeffer B."/>
        </authorList>
    </citation>
    <scope>NUCLEOTIDE SEQUENCE</scope>
    <source>
        <strain evidence="1">Allen 5258</strain>
    </source>
</reference>